<evidence type="ECO:0000256" key="5">
    <source>
        <dbReference type="SAM" id="MobiDB-lite"/>
    </source>
</evidence>
<sequence>MRHRLPGYRRPRNIHPPRRPGRRSTRPTPGRTYLGNTVTDTSILAPAYLDARYGSAQADGIYPRTVRHFGGKTVLTEPPTRFVAISTGNLDGAVALGVVPVASTHNDSGGLVPDYLRATTRATVGDGIRTLDDMLDIGFRTAPDLDLIASLEPTLIIASFRGFGGREYAALSVSGPTVLPEGKGFNWKQDLLLLASAMGRTDRALDLLGRYSARTAEIAALYRAAGSPTISAVRFGPLGLETHGTWSFCGSVLSDFGALRPAAQSRHDNGTRRPVTQPIADLNADLLFYTRVDLATSVAAWAGAVDAGWNGLPVVAEGRAFEADAASWHGHAGILAAFCILDQVERAISTAS</sequence>
<dbReference type="Gene3D" id="3.40.50.1980">
    <property type="entry name" value="Nitrogenase molybdenum iron protein domain"/>
    <property type="match status" value="2"/>
</dbReference>
<dbReference type="PANTHER" id="PTHR30532:SF1">
    <property type="entry name" value="IRON(3+)-HYDROXAMATE-BINDING PROTEIN FHUD"/>
    <property type="match status" value="1"/>
</dbReference>
<keyword evidence="3" id="KW-0813">Transport</keyword>
<keyword evidence="8" id="KW-1185">Reference proteome</keyword>
<protein>
    <recommendedName>
        <fullName evidence="6">Fe/B12 periplasmic-binding domain-containing protein</fullName>
    </recommendedName>
</protein>
<dbReference type="AlphaFoldDB" id="A0A317ZQV4"/>
<keyword evidence="4" id="KW-0732">Signal</keyword>
<gene>
    <name evidence="7" type="ORF">CTB96_15185</name>
</gene>
<dbReference type="InterPro" id="IPR051313">
    <property type="entry name" value="Bact_iron-sidero_bind"/>
</dbReference>
<evidence type="ECO:0000256" key="2">
    <source>
        <dbReference type="ARBA" id="ARBA00008814"/>
    </source>
</evidence>
<dbReference type="InterPro" id="IPR002491">
    <property type="entry name" value="ABC_transptr_periplasmic_BD"/>
</dbReference>
<dbReference type="Proteomes" id="UP000246722">
    <property type="component" value="Unassembled WGS sequence"/>
</dbReference>
<organism evidence="7 8">
    <name type="scientific">Cryobacterium arcticum</name>
    <dbReference type="NCBI Taxonomy" id="670052"/>
    <lineage>
        <taxon>Bacteria</taxon>
        <taxon>Bacillati</taxon>
        <taxon>Actinomycetota</taxon>
        <taxon>Actinomycetes</taxon>
        <taxon>Micrococcales</taxon>
        <taxon>Microbacteriaceae</taxon>
        <taxon>Cryobacterium</taxon>
    </lineage>
</organism>
<evidence type="ECO:0000313" key="7">
    <source>
        <dbReference type="EMBL" id="PXA68870.1"/>
    </source>
</evidence>
<evidence type="ECO:0000256" key="3">
    <source>
        <dbReference type="ARBA" id="ARBA00022448"/>
    </source>
</evidence>
<feature type="compositionally biased region" description="Basic residues" evidence="5">
    <location>
        <begin position="1"/>
        <end position="25"/>
    </location>
</feature>
<evidence type="ECO:0000256" key="4">
    <source>
        <dbReference type="ARBA" id="ARBA00022729"/>
    </source>
</evidence>
<dbReference type="EMBL" id="QHLY01000012">
    <property type="protein sequence ID" value="PXA68870.1"/>
    <property type="molecule type" value="Genomic_DNA"/>
</dbReference>
<dbReference type="Pfam" id="PF01497">
    <property type="entry name" value="Peripla_BP_2"/>
    <property type="match status" value="1"/>
</dbReference>
<evidence type="ECO:0000313" key="8">
    <source>
        <dbReference type="Proteomes" id="UP000246722"/>
    </source>
</evidence>
<name>A0A317ZQV4_9MICO</name>
<dbReference type="GO" id="GO:1901678">
    <property type="term" value="P:iron coordination entity transport"/>
    <property type="evidence" value="ECO:0007669"/>
    <property type="project" value="UniProtKB-ARBA"/>
</dbReference>
<dbReference type="PROSITE" id="PS50983">
    <property type="entry name" value="FE_B12_PBP"/>
    <property type="match status" value="1"/>
</dbReference>
<evidence type="ECO:0000256" key="1">
    <source>
        <dbReference type="ARBA" id="ARBA00004196"/>
    </source>
</evidence>
<dbReference type="SUPFAM" id="SSF53807">
    <property type="entry name" value="Helical backbone' metal receptor"/>
    <property type="match status" value="1"/>
</dbReference>
<feature type="domain" description="Fe/B12 periplasmic-binding" evidence="6">
    <location>
        <begin position="81"/>
        <end position="352"/>
    </location>
</feature>
<accession>A0A317ZQV4</accession>
<comment type="similarity">
    <text evidence="2">Belongs to the bacterial solute-binding protein 8 family.</text>
</comment>
<dbReference type="GO" id="GO:0030288">
    <property type="term" value="C:outer membrane-bounded periplasmic space"/>
    <property type="evidence" value="ECO:0007669"/>
    <property type="project" value="TreeGrafter"/>
</dbReference>
<evidence type="ECO:0000259" key="6">
    <source>
        <dbReference type="PROSITE" id="PS50983"/>
    </source>
</evidence>
<reference evidence="7 8" key="1">
    <citation type="submission" date="2018-05" db="EMBL/GenBank/DDBJ databases">
        <title>Genetic diversity of glacier-inhabiting Cryobacterium bacteria in China and description of Cryobacterium mengkeensis sp. nov. and Arthrobacter glacialis sp. nov.</title>
        <authorList>
            <person name="Liu Q."/>
            <person name="Xin Y.-H."/>
        </authorList>
    </citation>
    <scope>NUCLEOTIDE SEQUENCE [LARGE SCALE GENOMIC DNA]</scope>
    <source>
        <strain evidence="7 8">SK-1</strain>
    </source>
</reference>
<feature type="region of interest" description="Disordered" evidence="5">
    <location>
        <begin position="1"/>
        <end position="33"/>
    </location>
</feature>
<proteinExistence type="inferred from homology"/>
<comment type="subcellular location">
    <subcellularLocation>
        <location evidence="1">Cell envelope</location>
    </subcellularLocation>
</comment>
<dbReference type="PANTHER" id="PTHR30532">
    <property type="entry name" value="IRON III DICITRATE-BINDING PERIPLASMIC PROTEIN"/>
    <property type="match status" value="1"/>
</dbReference>
<comment type="caution">
    <text evidence="7">The sequence shown here is derived from an EMBL/GenBank/DDBJ whole genome shotgun (WGS) entry which is preliminary data.</text>
</comment>